<gene>
    <name evidence="1" type="ORF">CTI12_AA577370</name>
</gene>
<dbReference type="Proteomes" id="UP000245207">
    <property type="component" value="Unassembled WGS sequence"/>
</dbReference>
<protein>
    <submittedName>
        <fullName evidence="1">Uncharacterized protein</fullName>
    </submittedName>
</protein>
<accession>A0A2U1KQ75</accession>
<comment type="caution">
    <text evidence="1">The sequence shown here is derived from an EMBL/GenBank/DDBJ whole genome shotgun (WGS) entry which is preliminary data.</text>
</comment>
<keyword evidence="2" id="KW-1185">Reference proteome</keyword>
<sequence length="114" mass="12298">MAAIVSSSSLSVAATWTTTKRLTCSCLTPSNSLGFPSLTTSRRGLITLTATSNDRHLGWLSSSKQQKPPRGTRTLASFLINSTFLPSFLVEMKLALLPDLLPNGVWAEAQIYPT</sequence>
<reference evidence="1 2" key="1">
    <citation type="journal article" date="2018" name="Mol. Plant">
        <title>The genome of Artemisia annua provides insight into the evolution of Asteraceae family and artemisinin biosynthesis.</title>
        <authorList>
            <person name="Shen Q."/>
            <person name="Zhang L."/>
            <person name="Liao Z."/>
            <person name="Wang S."/>
            <person name="Yan T."/>
            <person name="Shi P."/>
            <person name="Liu M."/>
            <person name="Fu X."/>
            <person name="Pan Q."/>
            <person name="Wang Y."/>
            <person name="Lv Z."/>
            <person name="Lu X."/>
            <person name="Zhang F."/>
            <person name="Jiang W."/>
            <person name="Ma Y."/>
            <person name="Chen M."/>
            <person name="Hao X."/>
            <person name="Li L."/>
            <person name="Tang Y."/>
            <person name="Lv G."/>
            <person name="Zhou Y."/>
            <person name="Sun X."/>
            <person name="Brodelius P.E."/>
            <person name="Rose J.K.C."/>
            <person name="Tang K."/>
        </authorList>
    </citation>
    <scope>NUCLEOTIDE SEQUENCE [LARGE SCALE GENOMIC DNA]</scope>
    <source>
        <strain evidence="2">cv. Huhao1</strain>
        <tissue evidence="1">Leaf</tissue>
    </source>
</reference>
<evidence type="ECO:0000313" key="2">
    <source>
        <dbReference type="Proteomes" id="UP000245207"/>
    </source>
</evidence>
<proteinExistence type="predicted"/>
<organism evidence="1 2">
    <name type="scientific">Artemisia annua</name>
    <name type="common">Sweet wormwood</name>
    <dbReference type="NCBI Taxonomy" id="35608"/>
    <lineage>
        <taxon>Eukaryota</taxon>
        <taxon>Viridiplantae</taxon>
        <taxon>Streptophyta</taxon>
        <taxon>Embryophyta</taxon>
        <taxon>Tracheophyta</taxon>
        <taxon>Spermatophyta</taxon>
        <taxon>Magnoliopsida</taxon>
        <taxon>eudicotyledons</taxon>
        <taxon>Gunneridae</taxon>
        <taxon>Pentapetalae</taxon>
        <taxon>asterids</taxon>
        <taxon>campanulids</taxon>
        <taxon>Asterales</taxon>
        <taxon>Asteraceae</taxon>
        <taxon>Asteroideae</taxon>
        <taxon>Anthemideae</taxon>
        <taxon>Artemisiinae</taxon>
        <taxon>Artemisia</taxon>
    </lineage>
</organism>
<name>A0A2U1KQ75_ARTAN</name>
<dbReference type="EMBL" id="PKPP01015170">
    <property type="protein sequence ID" value="PWA38888.1"/>
    <property type="molecule type" value="Genomic_DNA"/>
</dbReference>
<dbReference type="AlphaFoldDB" id="A0A2U1KQ75"/>
<evidence type="ECO:0000313" key="1">
    <source>
        <dbReference type="EMBL" id="PWA38888.1"/>
    </source>
</evidence>